<proteinExistence type="predicted"/>
<dbReference type="EMBL" id="FWEV01000123">
    <property type="protein sequence ID" value="SLM30046.1"/>
    <property type="molecule type" value="Genomic_DNA"/>
</dbReference>
<evidence type="ECO:0000313" key="2">
    <source>
        <dbReference type="Proteomes" id="UP000191931"/>
    </source>
</evidence>
<dbReference type="Proteomes" id="UP000191931">
    <property type="component" value="Unassembled WGS sequence"/>
</dbReference>
<accession>A0A1W1HC87</accession>
<evidence type="ECO:0000313" key="1">
    <source>
        <dbReference type="EMBL" id="SLM30046.1"/>
    </source>
</evidence>
<keyword evidence="2" id="KW-1185">Reference proteome</keyword>
<name>A0A1W1HC87_9BACT</name>
<gene>
    <name evidence="1" type="ORF">MTBBW1_2090010</name>
</gene>
<protein>
    <submittedName>
        <fullName evidence="1">Uncharacterized protein</fullName>
    </submittedName>
</protein>
<organism evidence="1 2">
    <name type="scientific">Desulfamplus magnetovallimortis</name>
    <dbReference type="NCBI Taxonomy" id="1246637"/>
    <lineage>
        <taxon>Bacteria</taxon>
        <taxon>Pseudomonadati</taxon>
        <taxon>Thermodesulfobacteriota</taxon>
        <taxon>Desulfobacteria</taxon>
        <taxon>Desulfobacterales</taxon>
        <taxon>Desulfobacteraceae</taxon>
        <taxon>Desulfamplus</taxon>
    </lineage>
</organism>
<dbReference type="AlphaFoldDB" id="A0A1W1HC87"/>
<sequence length="40" mass="4741">MQKMHMDWTSFISQFTLSGTECPFFRDTIPESLSRDLKKT</sequence>
<reference evidence="1 2" key="1">
    <citation type="submission" date="2017-03" db="EMBL/GenBank/DDBJ databases">
        <authorList>
            <person name="Afonso C.L."/>
            <person name="Miller P.J."/>
            <person name="Scott M.A."/>
            <person name="Spackman E."/>
            <person name="Goraichik I."/>
            <person name="Dimitrov K.M."/>
            <person name="Suarez D.L."/>
            <person name="Swayne D.E."/>
        </authorList>
    </citation>
    <scope>NUCLEOTIDE SEQUENCE [LARGE SCALE GENOMIC DNA]</scope>
    <source>
        <strain evidence="1">PRJEB14757</strain>
    </source>
</reference>